<feature type="signal peptide" evidence="3">
    <location>
        <begin position="1"/>
        <end position="23"/>
    </location>
</feature>
<dbReference type="RefSeq" id="WP_219499736.1">
    <property type="nucleotide sequence ID" value="NZ_JAHXDN010000001.1"/>
</dbReference>
<accession>A0A9X1FUA4</accession>
<keyword evidence="1" id="KW-0472">Membrane</keyword>
<evidence type="ECO:0000256" key="1">
    <source>
        <dbReference type="PROSITE-ProRule" id="PRU00473"/>
    </source>
</evidence>
<evidence type="ECO:0000256" key="2">
    <source>
        <dbReference type="SAM" id="MobiDB-lite"/>
    </source>
</evidence>
<protein>
    <submittedName>
        <fullName evidence="5">OmpA family protein</fullName>
    </submittedName>
</protein>
<dbReference type="InterPro" id="IPR006665">
    <property type="entry name" value="OmpA-like"/>
</dbReference>
<feature type="compositionally biased region" description="Basic and acidic residues" evidence="2">
    <location>
        <begin position="593"/>
        <end position="610"/>
    </location>
</feature>
<evidence type="ECO:0000313" key="5">
    <source>
        <dbReference type="EMBL" id="MBW4707215.1"/>
    </source>
</evidence>
<feature type="compositionally biased region" description="Polar residues" evidence="2">
    <location>
        <begin position="620"/>
        <end position="629"/>
    </location>
</feature>
<dbReference type="Pfam" id="PF00691">
    <property type="entry name" value="OmpA"/>
    <property type="match status" value="1"/>
</dbReference>
<dbReference type="PANTHER" id="PTHR30329">
    <property type="entry name" value="STATOR ELEMENT OF FLAGELLAR MOTOR COMPLEX"/>
    <property type="match status" value="1"/>
</dbReference>
<reference evidence="5" key="1">
    <citation type="submission" date="2021-07" db="EMBL/GenBank/DDBJ databases">
        <title>Roseobacter insulae sp. nov., isolated from a tidal flat.</title>
        <authorList>
            <person name="Park S."/>
            <person name="Yoon J.-H."/>
        </authorList>
    </citation>
    <scope>NUCLEOTIDE SEQUENCE</scope>
    <source>
        <strain evidence="5">YSTF-M11</strain>
    </source>
</reference>
<feature type="domain" description="OmpA-like" evidence="4">
    <location>
        <begin position="484"/>
        <end position="601"/>
    </location>
</feature>
<dbReference type="CDD" id="cd07185">
    <property type="entry name" value="OmpA_C-like"/>
    <property type="match status" value="1"/>
</dbReference>
<dbReference type="PANTHER" id="PTHR30329:SF21">
    <property type="entry name" value="LIPOPROTEIN YIAD-RELATED"/>
    <property type="match status" value="1"/>
</dbReference>
<name>A0A9X1FUA4_9RHOB</name>
<gene>
    <name evidence="5" type="ORF">KX928_05385</name>
</gene>
<dbReference type="Proteomes" id="UP001138661">
    <property type="component" value="Unassembled WGS sequence"/>
</dbReference>
<proteinExistence type="predicted"/>
<evidence type="ECO:0000259" key="4">
    <source>
        <dbReference type="PROSITE" id="PS51123"/>
    </source>
</evidence>
<dbReference type="InterPro" id="IPR050330">
    <property type="entry name" value="Bact_OuterMem_StrucFunc"/>
</dbReference>
<feature type="region of interest" description="Disordered" evidence="2">
    <location>
        <begin position="593"/>
        <end position="641"/>
    </location>
</feature>
<keyword evidence="6" id="KW-1185">Reference proteome</keyword>
<keyword evidence="3" id="KW-0732">Signal</keyword>
<evidence type="ECO:0000313" key="6">
    <source>
        <dbReference type="Proteomes" id="UP001138661"/>
    </source>
</evidence>
<dbReference type="GO" id="GO:0016020">
    <property type="term" value="C:membrane"/>
    <property type="evidence" value="ECO:0007669"/>
    <property type="project" value="UniProtKB-UniRule"/>
</dbReference>
<evidence type="ECO:0000256" key="3">
    <source>
        <dbReference type="SAM" id="SignalP"/>
    </source>
</evidence>
<comment type="caution">
    <text evidence="5">The sequence shown here is derived from an EMBL/GenBank/DDBJ whole genome shotgun (WGS) entry which is preliminary data.</text>
</comment>
<organism evidence="5 6">
    <name type="scientific">Roseobacter insulae</name>
    <dbReference type="NCBI Taxonomy" id="2859783"/>
    <lineage>
        <taxon>Bacteria</taxon>
        <taxon>Pseudomonadati</taxon>
        <taxon>Pseudomonadota</taxon>
        <taxon>Alphaproteobacteria</taxon>
        <taxon>Rhodobacterales</taxon>
        <taxon>Roseobacteraceae</taxon>
        <taxon>Roseobacter</taxon>
    </lineage>
</organism>
<feature type="chain" id="PRO_5040719333" evidence="3">
    <location>
        <begin position="24"/>
        <end position="641"/>
    </location>
</feature>
<dbReference type="AlphaFoldDB" id="A0A9X1FUA4"/>
<dbReference type="PROSITE" id="PS51123">
    <property type="entry name" value="OMPA_2"/>
    <property type="match status" value="1"/>
</dbReference>
<dbReference type="EMBL" id="JAHXDN010000001">
    <property type="protein sequence ID" value="MBW4707215.1"/>
    <property type="molecule type" value="Genomic_DNA"/>
</dbReference>
<sequence>MRLTYYSLVISAFVAAAAVSLFAANSSVQLIEDSSEIGVRDALDTNELVWAEVEADGLRVTLAGTAPNEALRFRALSVAGSVVDAARVIDEMEVEAVAAIAPPRFSVEVLRNTAGLSIIGLIPVSTDRAELIDGFAQMSALPVTDLLETADYPAPSGWEDALAFATRAMKELPRAKVSVDAGRVEITAIADSAEAKAEMEADLIRSAPPALRLSMNITAPRPVITPFTLRFVKDENGSRFDACSADTEDSQRRILTAAFEAGLTGPGRCTIGMGVPSKNWTEAVEAAIAALAELGAGSVTFSNADITLVAAEGTEQRLFDRVTGELESGLPEVFALYPVLPETPEPSAGPPEFVATLSPEGQIQLRGRIAGENMRDVADSFARAKFGSDNVYMAARVVTDLPQDWPARVLTGIEALGFLNNGAVTVTPETMTLTGNSGNPNASAAIAQLMAAKLGEEANFEIDVVYIEELDPVAALPSPEECEADIAAIISAAKIVFEPGSATIDASALSTMDNIAEVLRACGDIRLEVQGHTDSQGREEMNLSLSQARAESVLNELRARRVLTGSFDAKGYGETAPIADNDSEAGREANRRIEFRLIRPEPSEPERETTLESVAESGDTGAQDSSSAETAEEEGNRNEQD</sequence>